<reference evidence="1 2" key="1">
    <citation type="submission" date="2019-11" db="EMBL/GenBank/DDBJ databases">
        <title>Novel species isolated from a subtropical stream in China.</title>
        <authorList>
            <person name="Lu H."/>
        </authorList>
    </citation>
    <scope>NUCLEOTIDE SEQUENCE [LARGE SCALE GENOMIC DNA]</scope>
    <source>
        <strain evidence="1 2">FT26W</strain>
    </source>
</reference>
<keyword evidence="2" id="KW-1185">Reference proteome</keyword>
<dbReference type="Proteomes" id="UP000439986">
    <property type="component" value="Unassembled WGS sequence"/>
</dbReference>
<proteinExistence type="predicted"/>
<gene>
    <name evidence="1" type="ORF">GJ698_02130</name>
</gene>
<sequence>MTDYAKAAARADASLRRKGGVVTLRREVPGEYDPEIGGPGAGTVTEYAGTGVKLNYNQDDVDGTLIKQGDQQLLLSPLQRDGASMPTPTTSDTLLVGAKAYAIANVIDLQPTDTSVLYTLQLRGV</sequence>
<protein>
    <submittedName>
        <fullName evidence="1">Uncharacterized protein</fullName>
    </submittedName>
</protein>
<dbReference type="AlphaFoldDB" id="A0A844CQ91"/>
<dbReference type="RefSeq" id="WP_154355925.1">
    <property type="nucleotide sequence ID" value="NZ_WKJL01000001.1"/>
</dbReference>
<name>A0A844CQ91_9BURK</name>
<accession>A0A844CQ91</accession>
<evidence type="ECO:0000313" key="1">
    <source>
        <dbReference type="EMBL" id="MRW82887.1"/>
    </source>
</evidence>
<evidence type="ECO:0000313" key="2">
    <source>
        <dbReference type="Proteomes" id="UP000439986"/>
    </source>
</evidence>
<organism evidence="1 2">
    <name type="scientific">Duganella aquatilis</name>
    <dbReference type="NCBI Taxonomy" id="2666082"/>
    <lineage>
        <taxon>Bacteria</taxon>
        <taxon>Pseudomonadati</taxon>
        <taxon>Pseudomonadota</taxon>
        <taxon>Betaproteobacteria</taxon>
        <taxon>Burkholderiales</taxon>
        <taxon>Oxalobacteraceae</taxon>
        <taxon>Telluria group</taxon>
        <taxon>Duganella</taxon>
    </lineage>
</organism>
<comment type="caution">
    <text evidence="1">The sequence shown here is derived from an EMBL/GenBank/DDBJ whole genome shotgun (WGS) entry which is preliminary data.</text>
</comment>
<dbReference type="EMBL" id="WKJL01000001">
    <property type="protein sequence ID" value="MRW82887.1"/>
    <property type="molecule type" value="Genomic_DNA"/>
</dbReference>